<dbReference type="RefSeq" id="WP_309938187.1">
    <property type="nucleotide sequence ID" value="NZ_AP025305.1"/>
</dbReference>
<feature type="repeat" description="TPR" evidence="1">
    <location>
        <begin position="82"/>
        <end position="115"/>
    </location>
</feature>
<dbReference type="EMBL" id="JAVDQD010000002">
    <property type="protein sequence ID" value="MDR6238679.1"/>
    <property type="molecule type" value="Genomic_DNA"/>
</dbReference>
<dbReference type="AlphaFoldDB" id="A0AAE3XMJ6"/>
<dbReference type="Pfam" id="PF14559">
    <property type="entry name" value="TPR_19"/>
    <property type="match status" value="1"/>
</dbReference>
<sequence length="294" mass="34664">MENKVVSELLEKGVSWAYWKGYDWFASQLIPAVELLDEKISSQRLLLSQCWSMIGEIHLLNLAPEEAKRAYFKAVKLDPKSSEAIADMAHAQYQLGEYSEALKNISLAIDLDSDNESYWNDKQMITDAVNYDERPLFDKEDQAWQWNEMLAKGDFEQILSAFENIEEEELELFHWLIAARVYGAKNDLEKYLEAWQCVAEQNEVFDLDYVDWFYMPMKAFESTEMWTLLKNLNPRIDDAVFIEFESLQDNYGEELTELEMRNLICDYFIALYSMDKKSMKKIADKYPLWEEVDL</sequence>
<organism evidence="2 3">
    <name type="scientific">Aureibacter tunicatorum</name>
    <dbReference type="NCBI Taxonomy" id="866807"/>
    <lineage>
        <taxon>Bacteria</taxon>
        <taxon>Pseudomonadati</taxon>
        <taxon>Bacteroidota</taxon>
        <taxon>Cytophagia</taxon>
        <taxon>Cytophagales</taxon>
        <taxon>Persicobacteraceae</taxon>
        <taxon>Aureibacter</taxon>
    </lineage>
</organism>
<accession>A0AAE3XMJ6</accession>
<evidence type="ECO:0000256" key="1">
    <source>
        <dbReference type="PROSITE-ProRule" id="PRU00339"/>
    </source>
</evidence>
<dbReference type="Proteomes" id="UP001185092">
    <property type="component" value="Unassembled WGS sequence"/>
</dbReference>
<gene>
    <name evidence="2" type="ORF">HNQ88_001716</name>
</gene>
<dbReference type="InterPro" id="IPR011990">
    <property type="entry name" value="TPR-like_helical_dom_sf"/>
</dbReference>
<evidence type="ECO:0000313" key="2">
    <source>
        <dbReference type="EMBL" id="MDR6238679.1"/>
    </source>
</evidence>
<dbReference type="Gene3D" id="1.25.40.10">
    <property type="entry name" value="Tetratricopeptide repeat domain"/>
    <property type="match status" value="1"/>
</dbReference>
<comment type="caution">
    <text evidence="2">The sequence shown here is derived from an EMBL/GenBank/DDBJ whole genome shotgun (WGS) entry which is preliminary data.</text>
</comment>
<feature type="repeat" description="TPR" evidence="1">
    <location>
        <begin position="48"/>
        <end position="81"/>
    </location>
</feature>
<keyword evidence="1" id="KW-0802">TPR repeat</keyword>
<name>A0AAE3XMJ6_9BACT</name>
<dbReference type="PROSITE" id="PS50005">
    <property type="entry name" value="TPR"/>
    <property type="match status" value="2"/>
</dbReference>
<dbReference type="SUPFAM" id="SSF48452">
    <property type="entry name" value="TPR-like"/>
    <property type="match status" value="1"/>
</dbReference>
<keyword evidence="3" id="KW-1185">Reference proteome</keyword>
<proteinExistence type="predicted"/>
<evidence type="ECO:0000313" key="3">
    <source>
        <dbReference type="Proteomes" id="UP001185092"/>
    </source>
</evidence>
<dbReference type="SMART" id="SM00028">
    <property type="entry name" value="TPR"/>
    <property type="match status" value="2"/>
</dbReference>
<protein>
    <submittedName>
        <fullName evidence="2">Tetratricopeptide (TPR) repeat protein</fullName>
    </submittedName>
</protein>
<reference evidence="2" key="1">
    <citation type="submission" date="2023-07" db="EMBL/GenBank/DDBJ databases">
        <title>Genomic Encyclopedia of Type Strains, Phase IV (KMG-IV): sequencing the most valuable type-strain genomes for metagenomic binning, comparative biology and taxonomic classification.</title>
        <authorList>
            <person name="Goeker M."/>
        </authorList>
    </citation>
    <scope>NUCLEOTIDE SEQUENCE</scope>
    <source>
        <strain evidence="2">DSM 26174</strain>
    </source>
</reference>
<dbReference type="InterPro" id="IPR019734">
    <property type="entry name" value="TPR_rpt"/>
</dbReference>